<reference evidence="2 3" key="1">
    <citation type="journal article" date="2023" name="Plants (Basel)">
        <title>Bridging the Gap: Combining Genomics and Transcriptomics Approaches to Understand Stylosanthes scabra, an Orphan Legume from the Brazilian Caatinga.</title>
        <authorList>
            <person name="Ferreira-Neto J.R.C."/>
            <person name="da Silva M.D."/>
            <person name="Binneck E."/>
            <person name="de Melo N.F."/>
            <person name="da Silva R.H."/>
            <person name="de Melo A.L.T.M."/>
            <person name="Pandolfi V."/>
            <person name="Bustamante F.O."/>
            <person name="Brasileiro-Vidal A.C."/>
            <person name="Benko-Iseppon A.M."/>
        </authorList>
    </citation>
    <scope>NUCLEOTIDE SEQUENCE [LARGE SCALE GENOMIC DNA]</scope>
    <source>
        <tissue evidence="2">Leaves</tissue>
    </source>
</reference>
<evidence type="ECO:0000256" key="1">
    <source>
        <dbReference type="SAM" id="Coils"/>
    </source>
</evidence>
<dbReference type="EMBL" id="JASCZI010181355">
    <property type="protein sequence ID" value="MED6182452.1"/>
    <property type="molecule type" value="Genomic_DNA"/>
</dbReference>
<dbReference type="Proteomes" id="UP001341840">
    <property type="component" value="Unassembled WGS sequence"/>
</dbReference>
<organism evidence="2 3">
    <name type="scientific">Stylosanthes scabra</name>
    <dbReference type="NCBI Taxonomy" id="79078"/>
    <lineage>
        <taxon>Eukaryota</taxon>
        <taxon>Viridiplantae</taxon>
        <taxon>Streptophyta</taxon>
        <taxon>Embryophyta</taxon>
        <taxon>Tracheophyta</taxon>
        <taxon>Spermatophyta</taxon>
        <taxon>Magnoliopsida</taxon>
        <taxon>eudicotyledons</taxon>
        <taxon>Gunneridae</taxon>
        <taxon>Pentapetalae</taxon>
        <taxon>rosids</taxon>
        <taxon>fabids</taxon>
        <taxon>Fabales</taxon>
        <taxon>Fabaceae</taxon>
        <taxon>Papilionoideae</taxon>
        <taxon>50 kb inversion clade</taxon>
        <taxon>dalbergioids sensu lato</taxon>
        <taxon>Dalbergieae</taxon>
        <taxon>Pterocarpus clade</taxon>
        <taxon>Stylosanthes</taxon>
    </lineage>
</organism>
<sequence length="135" mass="15040">MLNLASPTHSISTSLNPHPQVLIYTSASTIRPPPFTTTATVFFTLSHARPPPLFYYLSHSRLPSTTITATAVQSHRVEKVPPSVAVDTHHHSLTCFHPVMAEKTRLKSLEVELKRLGQRIEDVAKEHRAEQARAT</sequence>
<evidence type="ECO:0000313" key="3">
    <source>
        <dbReference type="Proteomes" id="UP001341840"/>
    </source>
</evidence>
<gene>
    <name evidence="2" type="ORF">PIB30_028443</name>
</gene>
<name>A0ABU6W9D6_9FABA</name>
<keyword evidence="1" id="KW-0175">Coiled coil</keyword>
<comment type="caution">
    <text evidence="2">The sequence shown here is derived from an EMBL/GenBank/DDBJ whole genome shotgun (WGS) entry which is preliminary data.</text>
</comment>
<keyword evidence="3" id="KW-1185">Reference proteome</keyword>
<accession>A0ABU6W9D6</accession>
<feature type="coiled-coil region" evidence="1">
    <location>
        <begin position="99"/>
        <end position="133"/>
    </location>
</feature>
<evidence type="ECO:0000313" key="2">
    <source>
        <dbReference type="EMBL" id="MED6182452.1"/>
    </source>
</evidence>
<protein>
    <submittedName>
        <fullName evidence="2">Uncharacterized protein</fullName>
    </submittedName>
</protein>
<proteinExistence type="predicted"/>